<proteinExistence type="predicted"/>
<evidence type="ECO:0000313" key="2">
    <source>
        <dbReference type="Proteomes" id="UP001208041"/>
    </source>
</evidence>
<gene>
    <name evidence="1" type="ORF">OH136_01645</name>
</gene>
<dbReference type="AlphaFoldDB" id="A0AAE3LU90"/>
<dbReference type="Proteomes" id="UP001208041">
    <property type="component" value="Unassembled WGS sequence"/>
</dbReference>
<keyword evidence="2" id="KW-1185">Reference proteome</keyword>
<accession>A0AAE3LU90</accession>
<protein>
    <submittedName>
        <fullName evidence="1">Uncharacterized protein</fullName>
    </submittedName>
</protein>
<comment type="caution">
    <text evidence="1">The sequence shown here is derived from an EMBL/GenBank/DDBJ whole genome shotgun (WGS) entry which is preliminary data.</text>
</comment>
<evidence type="ECO:0000313" key="1">
    <source>
        <dbReference type="EMBL" id="MCV6823245.1"/>
    </source>
</evidence>
<dbReference type="RefSeq" id="WP_263952082.1">
    <property type="nucleotide sequence ID" value="NZ_JAOYFC010000001.1"/>
</dbReference>
<name>A0AAE3LU90_9RHOB</name>
<reference evidence="1" key="1">
    <citation type="submission" date="2022-10" db="EMBL/GenBank/DDBJ databases">
        <authorList>
            <person name="Yue Y."/>
        </authorList>
    </citation>
    <scope>NUCLEOTIDE SEQUENCE</scope>
    <source>
        <strain evidence="1">Z654</strain>
    </source>
</reference>
<sequence length="115" mass="12851">MSDFLPKEVREGLEQARMADLKKKSRLRVQTGERSVPILRFWESGFAIEAENAPNIRGLVDVFDGARHLYQCLIVASETQDSEIVFDFKRATAAMKEAALDFAPPDDAPVALIGR</sequence>
<organism evidence="1 2">
    <name type="scientific">Halocynthiibacter halioticoli</name>
    <dbReference type="NCBI Taxonomy" id="2986804"/>
    <lineage>
        <taxon>Bacteria</taxon>
        <taxon>Pseudomonadati</taxon>
        <taxon>Pseudomonadota</taxon>
        <taxon>Alphaproteobacteria</taxon>
        <taxon>Rhodobacterales</taxon>
        <taxon>Paracoccaceae</taxon>
        <taxon>Halocynthiibacter</taxon>
    </lineage>
</organism>
<dbReference type="EMBL" id="JAOYFC010000001">
    <property type="protein sequence ID" value="MCV6823245.1"/>
    <property type="molecule type" value="Genomic_DNA"/>
</dbReference>